<evidence type="ECO:0000313" key="2">
    <source>
        <dbReference type="EMBL" id="CAI9605200.1"/>
    </source>
</evidence>
<sequence length="92" mass="10153">MNEQERGQTSRVGSRGSSAVQSSGQRMVGSHARSATEEQIHKGASRREVRRARGQSRREQPGQQQIRVSRNHRTRSGTQGDQTAPPVSAGRF</sequence>
<dbReference type="EMBL" id="CATNWA010018085">
    <property type="protein sequence ID" value="CAI9605200.1"/>
    <property type="molecule type" value="Genomic_DNA"/>
</dbReference>
<feature type="compositionally biased region" description="Polar residues" evidence="1">
    <location>
        <begin position="9"/>
        <end position="25"/>
    </location>
</feature>
<feature type="non-terminal residue" evidence="2">
    <location>
        <position position="92"/>
    </location>
</feature>
<name>A0ABN9G734_9NEOB</name>
<accession>A0ABN9G734</accession>
<organism evidence="2 3">
    <name type="scientific">Staurois parvus</name>
    <dbReference type="NCBI Taxonomy" id="386267"/>
    <lineage>
        <taxon>Eukaryota</taxon>
        <taxon>Metazoa</taxon>
        <taxon>Chordata</taxon>
        <taxon>Craniata</taxon>
        <taxon>Vertebrata</taxon>
        <taxon>Euteleostomi</taxon>
        <taxon>Amphibia</taxon>
        <taxon>Batrachia</taxon>
        <taxon>Anura</taxon>
        <taxon>Neobatrachia</taxon>
        <taxon>Ranoidea</taxon>
        <taxon>Ranidae</taxon>
        <taxon>Staurois</taxon>
    </lineage>
</organism>
<feature type="region of interest" description="Disordered" evidence="1">
    <location>
        <begin position="1"/>
        <end position="92"/>
    </location>
</feature>
<gene>
    <name evidence="2" type="ORF">SPARVUS_LOCUS13561424</name>
</gene>
<evidence type="ECO:0000313" key="3">
    <source>
        <dbReference type="Proteomes" id="UP001162483"/>
    </source>
</evidence>
<evidence type="ECO:0000256" key="1">
    <source>
        <dbReference type="SAM" id="MobiDB-lite"/>
    </source>
</evidence>
<proteinExistence type="predicted"/>
<reference evidence="2" key="1">
    <citation type="submission" date="2023-05" db="EMBL/GenBank/DDBJ databases">
        <authorList>
            <person name="Stuckert A."/>
        </authorList>
    </citation>
    <scope>NUCLEOTIDE SEQUENCE</scope>
</reference>
<dbReference type="Proteomes" id="UP001162483">
    <property type="component" value="Unassembled WGS sequence"/>
</dbReference>
<protein>
    <submittedName>
        <fullName evidence="2">Uncharacterized protein</fullName>
    </submittedName>
</protein>
<feature type="compositionally biased region" description="Basic and acidic residues" evidence="1">
    <location>
        <begin position="34"/>
        <end position="47"/>
    </location>
</feature>
<keyword evidence="3" id="KW-1185">Reference proteome</keyword>
<comment type="caution">
    <text evidence="2">The sequence shown here is derived from an EMBL/GenBank/DDBJ whole genome shotgun (WGS) entry which is preliminary data.</text>
</comment>